<gene>
    <name evidence="2" type="ORF">PPEP_a1590</name>
</gene>
<feature type="region of interest" description="Disordered" evidence="1">
    <location>
        <begin position="18"/>
        <end position="37"/>
    </location>
</feature>
<organism evidence="2 3">
    <name type="scientific">Pseudoalteromonas peptidolytica F12-50-A1</name>
    <dbReference type="NCBI Taxonomy" id="1315280"/>
    <lineage>
        <taxon>Bacteria</taxon>
        <taxon>Pseudomonadati</taxon>
        <taxon>Pseudomonadota</taxon>
        <taxon>Gammaproteobacteria</taxon>
        <taxon>Alteromonadales</taxon>
        <taxon>Pseudoalteromonadaceae</taxon>
        <taxon>Pseudoalteromonas</taxon>
    </lineage>
</organism>
<comment type="caution">
    <text evidence="2">The sequence shown here is derived from an EMBL/GenBank/DDBJ whole genome shotgun (WGS) entry which is preliminary data.</text>
</comment>
<evidence type="ECO:0000313" key="3">
    <source>
        <dbReference type="Proteomes" id="UP000660708"/>
    </source>
</evidence>
<dbReference type="Proteomes" id="UP000660708">
    <property type="component" value="Unassembled WGS sequence"/>
</dbReference>
<evidence type="ECO:0000256" key="1">
    <source>
        <dbReference type="SAM" id="MobiDB-lite"/>
    </source>
</evidence>
<name>A0A8I0MXP0_9GAMM</name>
<keyword evidence="3" id="KW-1185">Reference proteome</keyword>
<accession>A0A8I0MXP0</accession>
<dbReference type="AlphaFoldDB" id="A0A8I0MXP0"/>
<dbReference type="EMBL" id="AQHF01000026">
    <property type="protein sequence ID" value="MBE0347186.1"/>
    <property type="molecule type" value="Genomic_DNA"/>
</dbReference>
<proteinExistence type="predicted"/>
<reference evidence="2 3" key="1">
    <citation type="submission" date="2015-06" db="EMBL/GenBank/DDBJ databases">
        <title>Genome sequence of Pseudoalteromonas peptidolytica.</title>
        <authorList>
            <person name="Xie B.-B."/>
            <person name="Rong J.-C."/>
            <person name="Qin Q.-L."/>
            <person name="Zhang Y.-Z."/>
        </authorList>
    </citation>
    <scope>NUCLEOTIDE SEQUENCE [LARGE SCALE GENOMIC DNA]</scope>
    <source>
        <strain evidence="2 3">F12-50-A1</strain>
    </source>
</reference>
<protein>
    <submittedName>
        <fullName evidence="2">Uncharacterized protein</fullName>
    </submittedName>
</protein>
<sequence>MTTSENQIEFKNETFQQQVKQTQRENDCGFTPTTSDQ</sequence>
<evidence type="ECO:0000313" key="2">
    <source>
        <dbReference type="EMBL" id="MBE0347186.1"/>
    </source>
</evidence>